<dbReference type="InterPro" id="IPR002109">
    <property type="entry name" value="Glutaredoxin"/>
</dbReference>
<dbReference type="Gene3D" id="3.40.30.10">
    <property type="entry name" value="Glutaredoxin"/>
    <property type="match status" value="2"/>
</dbReference>
<dbReference type="InterPro" id="IPR033658">
    <property type="entry name" value="GRX_PICOT-like"/>
</dbReference>
<dbReference type="InterPro" id="IPR036249">
    <property type="entry name" value="Thioredoxin-like_sf"/>
</dbReference>
<dbReference type="SUPFAM" id="SSF52833">
    <property type="entry name" value="Thioredoxin-like"/>
    <property type="match status" value="2"/>
</dbReference>
<dbReference type="GO" id="GO:0051537">
    <property type="term" value="F:2 iron, 2 sulfur cluster binding"/>
    <property type="evidence" value="ECO:0007669"/>
    <property type="project" value="TreeGrafter"/>
</dbReference>
<dbReference type="PANTHER" id="PTHR10293">
    <property type="entry name" value="GLUTAREDOXIN FAMILY MEMBER"/>
    <property type="match status" value="1"/>
</dbReference>
<comment type="similarity">
    <text evidence="1">Belongs to the glutaredoxin family. Monothiol subfamily.</text>
</comment>
<dbReference type="CDD" id="cd02984">
    <property type="entry name" value="TRX_PICOT"/>
    <property type="match status" value="1"/>
</dbReference>
<gene>
    <name evidence="8" type="primary">GRX3_2</name>
    <name evidence="8" type="ORF">LTR82_017359</name>
</gene>
<evidence type="ECO:0000256" key="5">
    <source>
        <dbReference type="ARBA" id="ARBA00055846"/>
    </source>
</evidence>
<dbReference type="PROSITE" id="PS51352">
    <property type="entry name" value="THIOREDOXIN_2"/>
    <property type="match status" value="1"/>
</dbReference>
<dbReference type="PROSITE" id="PS51354">
    <property type="entry name" value="GLUTAREDOXIN_2"/>
    <property type="match status" value="1"/>
</dbReference>
<dbReference type="Pfam" id="PF00462">
    <property type="entry name" value="Glutaredoxin"/>
    <property type="match status" value="1"/>
</dbReference>
<organism evidence="8 9">
    <name type="scientific">Friedmanniomyces endolithicus</name>
    <dbReference type="NCBI Taxonomy" id="329885"/>
    <lineage>
        <taxon>Eukaryota</taxon>
        <taxon>Fungi</taxon>
        <taxon>Dikarya</taxon>
        <taxon>Ascomycota</taxon>
        <taxon>Pezizomycotina</taxon>
        <taxon>Dothideomycetes</taxon>
        <taxon>Dothideomycetidae</taxon>
        <taxon>Mycosphaerellales</taxon>
        <taxon>Teratosphaeriaceae</taxon>
        <taxon>Friedmanniomyces</taxon>
    </lineage>
</organism>
<accession>A0AAN6F4G0</accession>
<dbReference type="FunFam" id="3.40.30.10:FF:000012">
    <property type="entry name" value="Monothiol glutaredoxin"/>
    <property type="match status" value="1"/>
</dbReference>
<dbReference type="CDD" id="cd03028">
    <property type="entry name" value="GRX_PICOT_like"/>
    <property type="match status" value="1"/>
</dbReference>
<evidence type="ECO:0000256" key="3">
    <source>
        <dbReference type="ARBA" id="ARBA00023004"/>
    </source>
</evidence>
<keyword evidence="4" id="KW-0411">Iron-sulfur</keyword>
<comment type="function">
    <text evidence="5">Monothiol glutaredoxin involved in the biogenesis of iron-sulfur clusters. Binds one iron-sulfur cluster per dimer. The iron-sulfur cluster is bound between subunits, and is complexed by a bound glutathione and a cysteine residue from each subunit.</text>
</comment>
<dbReference type="Proteomes" id="UP001168146">
    <property type="component" value="Unassembled WGS sequence"/>
</dbReference>
<name>A0AAN6F4G0_9PEZI</name>
<keyword evidence="2" id="KW-0479">Metal-binding</keyword>
<reference evidence="8" key="1">
    <citation type="submission" date="2021-12" db="EMBL/GenBank/DDBJ databases">
        <title>Black yeast isolated from Biological Soil Crust.</title>
        <authorList>
            <person name="Kurbessoian T."/>
        </authorList>
    </citation>
    <scope>NUCLEOTIDE SEQUENCE</scope>
    <source>
        <strain evidence="8">CCFEE 5208</strain>
    </source>
</reference>
<protein>
    <submittedName>
        <fullName evidence="8">Glutaredoxin</fullName>
    </submittedName>
</protein>
<feature type="compositionally biased region" description="Polar residues" evidence="6">
    <location>
        <begin position="195"/>
        <end position="215"/>
    </location>
</feature>
<evidence type="ECO:0000313" key="8">
    <source>
        <dbReference type="EMBL" id="KAK0303995.1"/>
    </source>
</evidence>
<dbReference type="InterPro" id="IPR013766">
    <property type="entry name" value="Thioredoxin_domain"/>
</dbReference>
<dbReference type="GO" id="GO:0005634">
    <property type="term" value="C:nucleus"/>
    <property type="evidence" value="ECO:0007669"/>
    <property type="project" value="TreeGrafter"/>
</dbReference>
<dbReference type="Pfam" id="PF00085">
    <property type="entry name" value="Thioredoxin"/>
    <property type="match status" value="1"/>
</dbReference>
<dbReference type="GO" id="GO:0015036">
    <property type="term" value="F:disulfide oxidoreductase activity"/>
    <property type="evidence" value="ECO:0007669"/>
    <property type="project" value="UniProtKB-ARBA"/>
</dbReference>
<sequence length="331" mass="35044">MNSNGPMSSEKPGPAVEQNKATTAPAGTCTVTPITSESDFEQHTSSLPSACLAVIYFHAPWAEPCKQMSTILSTLASTYAPGDPQRIAFFGLDAEEVSEVSEQYDVTQVPLVVLQKDGKVVDSITGTDASKVRNAVEKHAGSPVAGNPGKAGLPPAQKITKPAPSVALDDKPEDGPHTNGSSGGGLSKYAPDATDPSTAPEYSSGETNGASQEELNSRLSELIKAAPVMLFMKGTPSAPQCGFSRQTVSMLREKGIRYGFFNILADDEVRQGLKNYSEWPTFPQVYVGGELVGGLDILKEEFENDPEFLKEYMVQGKTGGPASADRQAQPA</sequence>
<dbReference type="GO" id="GO:0046872">
    <property type="term" value="F:metal ion binding"/>
    <property type="evidence" value="ECO:0007669"/>
    <property type="project" value="UniProtKB-KW"/>
</dbReference>
<feature type="domain" description="Thioredoxin" evidence="7">
    <location>
        <begin position="7"/>
        <end position="141"/>
    </location>
</feature>
<evidence type="ECO:0000256" key="4">
    <source>
        <dbReference type="ARBA" id="ARBA00023014"/>
    </source>
</evidence>
<dbReference type="InterPro" id="IPR004480">
    <property type="entry name" value="Monothiol_GRX-rel"/>
</dbReference>
<evidence type="ECO:0000256" key="1">
    <source>
        <dbReference type="ARBA" id="ARBA00009630"/>
    </source>
</evidence>
<feature type="region of interest" description="Disordered" evidence="6">
    <location>
        <begin position="132"/>
        <end position="215"/>
    </location>
</feature>
<dbReference type="AlphaFoldDB" id="A0AAN6F4G0"/>
<evidence type="ECO:0000256" key="6">
    <source>
        <dbReference type="SAM" id="MobiDB-lite"/>
    </source>
</evidence>
<dbReference type="GO" id="GO:0006879">
    <property type="term" value="P:intracellular iron ion homeostasis"/>
    <property type="evidence" value="ECO:0007669"/>
    <property type="project" value="TreeGrafter"/>
</dbReference>
<feature type="region of interest" description="Disordered" evidence="6">
    <location>
        <begin position="1"/>
        <end position="29"/>
    </location>
</feature>
<comment type="caution">
    <text evidence="8">The sequence shown here is derived from an EMBL/GenBank/DDBJ whole genome shotgun (WGS) entry which is preliminary data.</text>
</comment>
<dbReference type="FunFam" id="3.40.30.10:FF:000092">
    <property type="entry name" value="Monothiol glutaredoxin"/>
    <property type="match status" value="1"/>
</dbReference>
<evidence type="ECO:0000256" key="2">
    <source>
        <dbReference type="ARBA" id="ARBA00022723"/>
    </source>
</evidence>
<dbReference type="EMBL" id="JASUXU010000136">
    <property type="protein sequence ID" value="KAK0303995.1"/>
    <property type="molecule type" value="Genomic_DNA"/>
</dbReference>
<dbReference type="GO" id="GO:0005829">
    <property type="term" value="C:cytosol"/>
    <property type="evidence" value="ECO:0007669"/>
    <property type="project" value="TreeGrafter"/>
</dbReference>
<keyword evidence="3" id="KW-0408">Iron</keyword>
<evidence type="ECO:0000313" key="9">
    <source>
        <dbReference type="Proteomes" id="UP001168146"/>
    </source>
</evidence>
<evidence type="ECO:0000259" key="7">
    <source>
        <dbReference type="PROSITE" id="PS51352"/>
    </source>
</evidence>
<dbReference type="PANTHER" id="PTHR10293:SF73">
    <property type="entry name" value="GLUTAREDOXIN-3"/>
    <property type="match status" value="1"/>
</dbReference>
<proteinExistence type="inferred from homology"/>